<name>A0ACC4DUW8_PURLI</name>
<dbReference type="EMBL" id="JBGNUJ010000004">
    <property type="protein sequence ID" value="KAL3959808.1"/>
    <property type="molecule type" value="Genomic_DNA"/>
</dbReference>
<sequence length="254" mass="25619">MGGAPHVVQQATSCGHSPGSRQFYVQLGPVAGRGGGGGGGGSFTSRATDYLWEHNHGQGIRAVVIGAVQVGFFCPARAFGACTSNPEHSTAPPWKGREPSSSDALRFEARLSPPGPNIASAARLGGACSHSPPGLQVPDIRSSGGLVAAARPGNGSSAPKPWAGLQVGRTGGLPALGDPVPVVVTGGVATPARARRRCISHAGSGDEQRQQEPPMAVQSGSLSGCSHDGKCCCRICQEAGITHPEAGEHARSTA</sequence>
<reference evidence="1" key="1">
    <citation type="submission" date="2024-12" db="EMBL/GenBank/DDBJ databases">
        <title>Comparative genomics and development of molecular markers within Purpureocillium lilacinum and among Purpureocillium species.</title>
        <authorList>
            <person name="Yeh Z.-Y."/>
            <person name="Ni N.-T."/>
            <person name="Lo P.-H."/>
            <person name="Mushyakhwo K."/>
            <person name="Lin C.-F."/>
            <person name="Nai Y.-S."/>
        </authorList>
    </citation>
    <scope>NUCLEOTIDE SEQUENCE</scope>
    <source>
        <strain evidence="1">NCHU-NPUST-175</strain>
    </source>
</reference>
<keyword evidence="2" id="KW-1185">Reference proteome</keyword>
<accession>A0ACC4DUW8</accession>
<comment type="caution">
    <text evidence="1">The sequence shown here is derived from an EMBL/GenBank/DDBJ whole genome shotgun (WGS) entry which is preliminary data.</text>
</comment>
<evidence type="ECO:0000313" key="1">
    <source>
        <dbReference type="EMBL" id="KAL3959808.1"/>
    </source>
</evidence>
<dbReference type="Proteomes" id="UP001638806">
    <property type="component" value="Unassembled WGS sequence"/>
</dbReference>
<organism evidence="1 2">
    <name type="scientific">Purpureocillium lilacinum</name>
    <name type="common">Paecilomyces lilacinus</name>
    <dbReference type="NCBI Taxonomy" id="33203"/>
    <lineage>
        <taxon>Eukaryota</taxon>
        <taxon>Fungi</taxon>
        <taxon>Dikarya</taxon>
        <taxon>Ascomycota</taxon>
        <taxon>Pezizomycotina</taxon>
        <taxon>Sordariomycetes</taxon>
        <taxon>Hypocreomycetidae</taxon>
        <taxon>Hypocreales</taxon>
        <taxon>Ophiocordycipitaceae</taxon>
        <taxon>Purpureocillium</taxon>
    </lineage>
</organism>
<gene>
    <name evidence="1" type="ORF">ACCO45_004925</name>
</gene>
<proteinExistence type="predicted"/>
<evidence type="ECO:0000313" key="2">
    <source>
        <dbReference type="Proteomes" id="UP001638806"/>
    </source>
</evidence>
<protein>
    <submittedName>
        <fullName evidence="1">Uncharacterized protein</fullName>
    </submittedName>
</protein>